<dbReference type="RefSeq" id="WP_249293758.1">
    <property type="nucleotide sequence ID" value="NZ_JACRSV010000001.1"/>
</dbReference>
<feature type="transmembrane region" description="Helical" evidence="1">
    <location>
        <begin position="42"/>
        <end position="70"/>
    </location>
</feature>
<evidence type="ECO:0000256" key="1">
    <source>
        <dbReference type="SAM" id="Phobius"/>
    </source>
</evidence>
<keyword evidence="1" id="KW-0472">Membrane</keyword>
<proteinExistence type="predicted"/>
<keyword evidence="1" id="KW-0812">Transmembrane</keyword>
<dbReference type="EMBL" id="JACRSV010000001">
    <property type="protein sequence ID" value="MBC8558861.1"/>
    <property type="molecule type" value="Genomic_DNA"/>
</dbReference>
<comment type="caution">
    <text evidence="2">The sequence shown here is derived from an EMBL/GenBank/DDBJ whole genome shotgun (WGS) entry which is preliminary data.</text>
</comment>
<reference evidence="2" key="1">
    <citation type="submission" date="2020-08" db="EMBL/GenBank/DDBJ databases">
        <title>Genome public.</title>
        <authorList>
            <person name="Liu C."/>
            <person name="Sun Q."/>
        </authorList>
    </citation>
    <scope>NUCLEOTIDE SEQUENCE</scope>
    <source>
        <strain evidence="2">NSJ-33</strain>
    </source>
</reference>
<protein>
    <submittedName>
        <fullName evidence="2">Uncharacterized protein</fullName>
    </submittedName>
</protein>
<sequence>MTEKEFYAQMLLVKPQKIRWWERKSFQKLCSWLENLMDILKFMVFLVLPVGLVYGALCGITTYFILVYGFGWAP</sequence>
<accession>A0A926E048</accession>
<dbReference type="Proteomes" id="UP000610760">
    <property type="component" value="Unassembled WGS sequence"/>
</dbReference>
<keyword evidence="1" id="KW-1133">Transmembrane helix</keyword>
<evidence type="ECO:0000313" key="3">
    <source>
        <dbReference type="Proteomes" id="UP000610760"/>
    </source>
</evidence>
<gene>
    <name evidence="2" type="ORF">H8710_02130</name>
</gene>
<dbReference type="AlphaFoldDB" id="A0A926E048"/>
<keyword evidence="3" id="KW-1185">Reference proteome</keyword>
<name>A0A926E048_9FIRM</name>
<evidence type="ECO:0000313" key="2">
    <source>
        <dbReference type="EMBL" id="MBC8558861.1"/>
    </source>
</evidence>
<organism evidence="2 3">
    <name type="scientific">Fumia xinanensis</name>
    <dbReference type="NCBI Taxonomy" id="2763659"/>
    <lineage>
        <taxon>Bacteria</taxon>
        <taxon>Bacillati</taxon>
        <taxon>Bacillota</taxon>
        <taxon>Clostridia</taxon>
        <taxon>Eubacteriales</taxon>
        <taxon>Oscillospiraceae</taxon>
        <taxon>Fumia</taxon>
    </lineage>
</organism>